<accession>A0A9W6EYT1</accession>
<dbReference type="GO" id="GO:0003700">
    <property type="term" value="F:DNA-binding transcription factor activity"/>
    <property type="evidence" value="ECO:0007669"/>
    <property type="project" value="InterPro"/>
</dbReference>
<evidence type="ECO:0000313" key="3">
    <source>
        <dbReference type="EMBL" id="GLC50082.1"/>
    </source>
</evidence>
<protein>
    <recommendedName>
        <fullName evidence="2">BZIP domain-containing protein</fullName>
    </recommendedName>
</protein>
<reference evidence="3 4" key="1">
    <citation type="journal article" date="2023" name="Commun. Biol.">
        <title>Reorganization of the ancestral sex-determining regions during the evolution of trioecy in Pleodorina starrii.</title>
        <authorList>
            <person name="Takahashi K."/>
            <person name="Suzuki S."/>
            <person name="Kawai-Toyooka H."/>
            <person name="Yamamoto K."/>
            <person name="Hamaji T."/>
            <person name="Ootsuki R."/>
            <person name="Yamaguchi H."/>
            <person name="Kawachi M."/>
            <person name="Higashiyama T."/>
            <person name="Nozaki H."/>
        </authorList>
    </citation>
    <scope>NUCLEOTIDE SEQUENCE [LARGE SCALE GENOMIC DNA]</scope>
    <source>
        <strain evidence="3 4">NIES-4479</strain>
    </source>
</reference>
<evidence type="ECO:0000313" key="4">
    <source>
        <dbReference type="Proteomes" id="UP001165080"/>
    </source>
</evidence>
<dbReference type="PROSITE" id="PS50217">
    <property type="entry name" value="BZIP"/>
    <property type="match status" value="1"/>
</dbReference>
<feature type="compositionally biased region" description="Acidic residues" evidence="1">
    <location>
        <begin position="32"/>
        <end position="41"/>
    </location>
</feature>
<feature type="region of interest" description="Disordered" evidence="1">
    <location>
        <begin position="137"/>
        <end position="164"/>
    </location>
</feature>
<organism evidence="3 4">
    <name type="scientific">Pleodorina starrii</name>
    <dbReference type="NCBI Taxonomy" id="330485"/>
    <lineage>
        <taxon>Eukaryota</taxon>
        <taxon>Viridiplantae</taxon>
        <taxon>Chlorophyta</taxon>
        <taxon>core chlorophytes</taxon>
        <taxon>Chlorophyceae</taxon>
        <taxon>CS clade</taxon>
        <taxon>Chlamydomonadales</taxon>
        <taxon>Volvocaceae</taxon>
        <taxon>Pleodorina</taxon>
    </lineage>
</organism>
<feature type="compositionally biased region" description="Low complexity" evidence="1">
    <location>
        <begin position="231"/>
        <end position="272"/>
    </location>
</feature>
<dbReference type="InterPro" id="IPR046347">
    <property type="entry name" value="bZIP_sf"/>
</dbReference>
<comment type="caution">
    <text evidence="3">The sequence shown here is derived from an EMBL/GenBank/DDBJ whole genome shotgun (WGS) entry which is preliminary data.</text>
</comment>
<dbReference type="PROSITE" id="PS00036">
    <property type="entry name" value="BZIP_BASIC"/>
    <property type="match status" value="1"/>
</dbReference>
<evidence type="ECO:0000259" key="2">
    <source>
        <dbReference type="PROSITE" id="PS50217"/>
    </source>
</evidence>
<name>A0A9W6EYT1_9CHLO</name>
<feature type="region of interest" description="Disordered" evidence="1">
    <location>
        <begin position="220"/>
        <end position="274"/>
    </location>
</feature>
<dbReference type="EMBL" id="BRXU01000003">
    <property type="protein sequence ID" value="GLC50082.1"/>
    <property type="molecule type" value="Genomic_DNA"/>
</dbReference>
<sequence>MEAMKTEGSPGEMGPTLAASEAASAEHLDDHFSDDEPETELEALQHLSPEERRKALRRLRNRESARRVRARRLAEMSQMGSTLQNLQDENTALKAHVSKLQSHIQSMTLKVYEVTAKYESTLAENAQLRSEMLRFRRPSAPGAGDSSYMAPAASGATAGNGPNSAPLNQLSPFVAPMELGAGAGGPLSAGHVHLRSSSPMNLQQQRQALEEVVMLLKEHKRRNQGTGQDLSGGSEIGSSGAGINNRTTSTHSPTSDTPMAAAGAPPSGLGASRLGTNNSVNSGMPYNVGDMPRFLGGDGLGVPSLGSGLHRGCHSEILPGSFQQQQPQQQQLQQPLHLHTCSHLGPGDHGALCSSGILNAHNNLGGQGQQLSQQLLGNQGPATTLSLPLPAQQQQQAQLPQTLGQSHSHPLAQLQMPYQQQLCLNQQQQMQAVGSGALYGTMSSLSLSAPFYSAVSTLPGGGSGGSGLQMTAGHNSGPTALGSGIGGIGNGAAGMAAAQGMGAGGGLDNHHRSASYALERQACAMSAHNVVAMHPTWQGNAGNNAAGVAMLRPEDLTEDILMSLDEYVPQDL</sequence>
<evidence type="ECO:0000256" key="1">
    <source>
        <dbReference type="SAM" id="MobiDB-lite"/>
    </source>
</evidence>
<dbReference type="SUPFAM" id="SSF57959">
    <property type="entry name" value="Leucine zipper domain"/>
    <property type="match status" value="1"/>
</dbReference>
<dbReference type="Gene3D" id="1.20.5.170">
    <property type="match status" value="1"/>
</dbReference>
<dbReference type="InterPro" id="IPR004827">
    <property type="entry name" value="bZIP"/>
</dbReference>
<dbReference type="Proteomes" id="UP001165080">
    <property type="component" value="Unassembled WGS sequence"/>
</dbReference>
<dbReference type="SMART" id="SM00338">
    <property type="entry name" value="BRLZ"/>
    <property type="match status" value="1"/>
</dbReference>
<feature type="region of interest" description="Disordered" evidence="1">
    <location>
        <begin position="1"/>
        <end position="49"/>
    </location>
</feature>
<gene>
    <name evidence="3" type="primary">PLEST000408</name>
    <name evidence="3" type="ORF">PLESTB_000340200</name>
</gene>
<dbReference type="Pfam" id="PF00170">
    <property type="entry name" value="bZIP_1"/>
    <property type="match status" value="1"/>
</dbReference>
<proteinExistence type="predicted"/>
<keyword evidence="4" id="KW-1185">Reference proteome</keyword>
<dbReference type="AlphaFoldDB" id="A0A9W6EYT1"/>
<feature type="domain" description="BZIP" evidence="2">
    <location>
        <begin position="51"/>
        <end position="114"/>
    </location>
</feature>